<evidence type="ECO:0000259" key="1">
    <source>
        <dbReference type="Pfam" id="PF12969"/>
    </source>
</evidence>
<keyword evidence="3" id="KW-1185">Reference proteome</keyword>
<dbReference type="Gene3D" id="2.60.40.3140">
    <property type="match status" value="1"/>
</dbReference>
<dbReference type="Proteomes" id="UP000321291">
    <property type="component" value="Chromosome"/>
</dbReference>
<sequence>MRKPLLLLCLLATTLCSYGQKKLTKFGHSAGEEMAFKDCDFDPGADIVCLFEESTVQFNLNGSVPMLETYIRRRFKVLKTSGVENANVKLTYYSKDGFEDINGVEGYVYNTGADGKIITTKMKGNEAFRKKIDGEYSELSFALPEVKVGSVYEYKYRVYRRTIGGIAPWRFQHSYPTLYSCCHLLIPEYFDFTYAVVRRQPMEVKADGSVNGAFYSMSNIPGIHDEPYMAGTNDFIQRVDFHLTRINPPGQASINVGTTWANIATDLQDNAYFGQQLRRNIKGTDSLNTALASCTTKKDKLIAIYQFVQQYMAWNGDNEIFSSDEGIKDAWAKKQGNSADINMILIDLLRDNDIEAYPILVSTRDNGSVQKGYPNLRQFNATMAAVKLDSTYLVMNASDKYNPYDLVPYDVQYTYGFIIDKKRSGWLTIYDDTKKERSFITVSLNLDNEGNLSGIGRAAYSDYARNLRLNDYRKKQLKDRLTLKGDIILNIDSLAVQNEAEWQKPLDVKIGCSGKAKRSGKYTLIPYDLFMGLGDNPFTADKRQTNINFGYLQDLQVTGYINLPQGYTVESLPKSMKMHLGDSSILFKRIFQKSSDTQLAFQLRIQHLRPEYTVREYEDIKAYYKKMYELLSERIVLKKCKQSSKGSYRLDKWYPNNR</sequence>
<name>A0A5B8VR10_9BACT</name>
<gene>
    <name evidence="2" type="ORF">FSB73_14520</name>
</gene>
<accession>A0A5B8VR10</accession>
<dbReference type="AlphaFoldDB" id="A0A5B8VR10"/>
<reference evidence="2 3" key="1">
    <citation type="journal article" date="2017" name="Int. J. Syst. Evol. Microbiol.">
        <title>Arachidicoccus ginsenosidivorans sp. nov., with ginsenoside-converting activity isolated from ginseng cultivating soil.</title>
        <authorList>
            <person name="Siddiqi M.Z."/>
            <person name="Aslam Z."/>
            <person name="Im W.T."/>
        </authorList>
    </citation>
    <scope>NUCLEOTIDE SEQUENCE [LARGE SCALE GENOMIC DNA]</scope>
    <source>
        <strain evidence="2 3">Gsoil 809</strain>
    </source>
</reference>
<dbReference type="InterPro" id="IPR024618">
    <property type="entry name" value="DUF3857"/>
</dbReference>
<organism evidence="2 3">
    <name type="scientific">Arachidicoccus ginsenosidivorans</name>
    <dbReference type="NCBI Taxonomy" id="496057"/>
    <lineage>
        <taxon>Bacteria</taxon>
        <taxon>Pseudomonadati</taxon>
        <taxon>Bacteroidota</taxon>
        <taxon>Chitinophagia</taxon>
        <taxon>Chitinophagales</taxon>
        <taxon>Chitinophagaceae</taxon>
        <taxon>Arachidicoccus</taxon>
    </lineage>
</organism>
<dbReference type="EMBL" id="CP042434">
    <property type="protein sequence ID" value="QEC72708.1"/>
    <property type="molecule type" value="Genomic_DNA"/>
</dbReference>
<proteinExistence type="predicted"/>
<dbReference type="RefSeq" id="WP_146783640.1">
    <property type="nucleotide sequence ID" value="NZ_CP042434.1"/>
</dbReference>
<evidence type="ECO:0000313" key="3">
    <source>
        <dbReference type="Proteomes" id="UP000321291"/>
    </source>
</evidence>
<evidence type="ECO:0000313" key="2">
    <source>
        <dbReference type="EMBL" id="QEC72708.1"/>
    </source>
</evidence>
<dbReference type="OrthoDB" id="98874at2"/>
<dbReference type="KEGG" id="agi:FSB73_14520"/>
<dbReference type="Gene3D" id="3.10.620.30">
    <property type="match status" value="1"/>
</dbReference>
<feature type="domain" description="DUF3857" evidence="1">
    <location>
        <begin position="68"/>
        <end position="201"/>
    </location>
</feature>
<dbReference type="Pfam" id="PF12969">
    <property type="entry name" value="DUF3857"/>
    <property type="match status" value="1"/>
</dbReference>
<protein>
    <submittedName>
        <fullName evidence="2">DUF3857 domain-containing protein</fullName>
    </submittedName>
</protein>
<dbReference type="Gene3D" id="2.60.120.1130">
    <property type="match status" value="1"/>
</dbReference>